<proteinExistence type="inferred from homology"/>
<dbReference type="OMA" id="QPTNIDY"/>
<keyword evidence="8" id="KW-0813">Transport</keyword>
<evidence type="ECO:0000256" key="6">
    <source>
        <dbReference type="ARBA" id="ARBA00023128"/>
    </source>
</evidence>
<dbReference type="GO" id="GO:0008320">
    <property type="term" value="F:protein transmembrane transporter activity"/>
    <property type="evidence" value="ECO:0007669"/>
    <property type="project" value="UniProtKB-UniRule"/>
</dbReference>
<keyword evidence="3" id="KW-0812">Transmembrane</keyword>
<keyword evidence="7" id="KW-0472">Membrane</keyword>
<evidence type="ECO:0000256" key="5">
    <source>
        <dbReference type="ARBA" id="ARBA00022989"/>
    </source>
</evidence>
<comment type="function">
    <text evidence="8">Essential core component of the TIM22 complex, a complex that mediates the import and insertion of multi-pass transmembrane proteins into the mitochondrial inner membrane. In the TIM22 complex, it constitutes the voltage-activated and signal-gated channel. Forms a twin-pore translocase that uses the membrane potential as external driving force in 2 voltage-dependent steps.</text>
</comment>
<dbReference type="RefSeq" id="XP_012768182.1">
    <property type="nucleotide sequence ID" value="XM_012912728.1"/>
</dbReference>
<evidence type="ECO:0000256" key="4">
    <source>
        <dbReference type="ARBA" id="ARBA00022792"/>
    </source>
</evidence>
<dbReference type="OrthoDB" id="75343at2759"/>
<dbReference type="GO" id="GO:0030943">
    <property type="term" value="F:mitochondrion targeting sequence binding"/>
    <property type="evidence" value="ECO:0007669"/>
    <property type="project" value="TreeGrafter"/>
</dbReference>
<evidence type="ECO:0000256" key="3">
    <source>
        <dbReference type="ARBA" id="ARBA00022692"/>
    </source>
</evidence>
<evidence type="ECO:0000256" key="1">
    <source>
        <dbReference type="ARBA" id="ARBA00004448"/>
    </source>
</evidence>
<dbReference type="InterPro" id="IPR039175">
    <property type="entry name" value="TIM22"/>
</dbReference>
<accession>A0A061D5J5</accession>
<keyword evidence="8" id="KW-0653">Protein transport</keyword>
<dbReference type="PANTHER" id="PTHR14110:SF0">
    <property type="entry name" value="MITOCHONDRIAL IMPORT INNER MEMBRANE TRANSLOCASE SUBUNIT TIM22"/>
    <property type="match status" value="1"/>
</dbReference>
<keyword evidence="4 8" id="KW-0999">Mitochondrion inner membrane</keyword>
<sequence length="177" mass="19038">MEDDFTGVFLSDRYVNYRPVSKELTPEEATFLRALNIQQRVSENCLVRASVIGVSSAVLGSLVGAFFFTFQAGSVAHEVPSDKSAGIRSQLAAQYKQFLPAVKSSARNFAKLGFIYSLFECAIQKRRAKSDISNAIYAGCASGAFLGLKSGPLASAGGCIGFAAFSGLIEKYQQSHR</sequence>
<dbReference type="Pfam" id="PF02466">
    <property type="entry name" value="Tim17"/>
    <property type="match status" value="1"/>
</dbReference>
<evidence type="ECO:0000313" key="10">
    <source>
        <dbReference type="Proteomes" id="UP000033188"/>
    </source>
</evidence>
<keyword evidence="8" id="KW-0811">Translocation</keyword>
<comment type="subunit">
    <text evidence="8">Component of the TIM22 complex.</text>
</comment>
<reference evidence="10" key="1">
    <citation type="submission" date="2014-06" db="EMBL/GenBank/DDBJ databases">
        <authorList>
            <person name="Aslett M."/>
            <person name="De Silva N."/>
        </authorList>
    </citation>
    <scope>NUCLEOTIDE SEQUENCE [LARGE SCALE GENOMIC DNA]</scope>
    <source>
        <strain evidence="10">Bond</strain>
    </source>
</reference>
<keyword evidence="10" id="KW-1185">Reference proteome</keyword>
<dbReference type="Proteomes" id="UP000033188">
    <property type="component" value="Chromosome 2"/>
</dbReference>
<evidence type="ECO:0000256" key="7">
    <source>
        <dbReference type="ARBA" id="ARBA00023136"/>
    </source>
</evidence>
<protein>
    <recommendedName>
        <fullName evidence="8">Mitochondrial import inner membrane translocase subunit TIM22</fullName>
    </recommendedName>
</protein>
<comment type="similarity">
    <text evidence="2 8">Belongs to the Tim17/Tim22/Tim23 family.</text>
</comment>
<dbReference type="GeneID" id="24564537"/>
<keyword evidence="6 8" id="KW-0496">Mitochondrion</keyword>
<dbReference type="GO" id="GO:0042721">
    <property type="term" value="C:TIM22 mitochondrial import inner membrane insertion complex"/>
    <property type="evidence" value="ECO:0007669"/>
    <property type="project" value="UniProtKB-UniRule"/>
</dbReference>
<comment type="subcellular location">
    <subcellularLocation>
        <location evidence="1 8">Mitochondrion inner membrane</location>
        <topology evidence="1 8">Multi-pass membrane protein</topology>
    </subcellularLocation>
</comment>
<dbReference type="VEuPathDB" id="PiroplasmaDB:BBBOND_0211425"/>
<name>A0A061D5J5_BABBI</name>
<organism evidence="9 10">
    <name type="scientific">Babesia bigemina</name>
    <dbReference type="NCBI Taxonomy" id="5866"/>
    <lineage>
        <taxon>Eukaryota</taxon>
        <taxon>Sar</taxon>
        <taxon>Alveolata</taxon>
        <taxon>Apicomplexa</taxon>
        <taxon>Aconoidasida</taxon>
        <taxon>Piroplasmida</taxon>
        <taxon>Babesiidae</taxon>
        <taxon>Babesia</taxon>
    </lineage>
</organism>
<gene>
    <name evidence="9" type="ORF">BBBOND_0211425</name>
</gene>
<keyword evidence="5" id="KW-1133">Transmembrane helix</keyword>
<dbReference type="KEGG" id="bbig:BBBOND_0211425"/>
<dbReference type="PANTHER" id="PTHR14110">
    <property type="entry name" value="MITOCHONDRIAL IMPORT INNER MEMBRANE TRANSLOCASE SUBUNIT TIM22"/>
    <property type="match status" value="1"/>
</dbReference>
<evidence type="ECO:0000313" key="9">
    <source>
        <dbReference type="EMBL" id="CDR95996.1"/>
    </source>
</evidence>
<dbReference type="AlphaFoldDB" id="A0A061D5J5"/>
<dbReference type="EMBL" id="LK391708">
    <property type="protein sequence ID" value="CDR95996.1"/>
    <property type="molecule type" value="Genomic_DNA"/>
</dbReference>
<evidence type="ECO:0000256" key="2">
    <source>
        <dbReference type="ARBA" id="ARBA00008444"/>
    </source>
</evidence>
<dbReference type="GO" id="GO:0045039">
    <property type="term" value="P:protein insertion into mitochondrial inner membrane"/>
    <property type="evidence" value="ECO:0007669"/>
    <property type="project" value="UniProtKB-UniRule"/>
</dbReference>
<evidence type="ECO:0000256" key="8">
    <source>
        <dbReference type="RuleBase" id="RU367038"/>
    </source>
</evidence>
<dbReference type="STRING" id="5866.A0A061D5J5"/>